<keyword evidence="5" id="KW-0456">Lyase</keyword>
<evidence type="ECO:0000256" key="4">
    <source>
        <dbReference type="ARBA" id="ARBA00023136"/>
    </source>
</evidence>
<reference evidence="7 8" key="1">
    <citation type="journal article" date="2016" name="Nat. Commun.">
        <title>Thousands of microbial genomes shed light on interconnected biogeochemical processes in an aquifer system.</title>
        <authorList>
            <person name="Anantharaman K."/>
            <person name="Brown C.T."/>
            <person name="Hug L.A."/>
            <person name="Sharon I."/>
            <person name="Castelle C.J."/>
            <person name="Probst A.J."/>
            <person name="Thomas B.C."/>
            <person name="Singh A."/>
            <person name="Wilkins M.J."/>
            <person name="Karaoz U."/>
            <person name="Brodie E.L."/>
            <person name="Williams K.H."/>
            <person name="Hubbard S.S."/>
            <person name="Banfield J.F."/>
        </authorList>
    </citation>
    <scope>NUCLEOTIDE SEQUENCE [LARGE SCALE GENOMIC DNA]</scope>
</reference>
<dbReference type="NCBIfam" id="TIGR00247">
    <property type="entry name" value="endolytic transglycosylase MltG"/>
    <property type="match status" value="1"/>
</dbReference>
<evidence type="ECO:0000256" key="2">
    <source>
        <dbReference type="ARBA" id="ARBA00022692"/>
    </source>
</evidence>
<accession>A0A1F5YV68</accession>
<evidence type="ECO:0000313" key="7">
    <source>
        <dbReference type="EMBL" id="OGG03996.1"/>
    </source>
</evidence>
<comment type="caution">
    <text evidence="7">The sequence shown here is derived from an EMBL/GenBank/DDBJ whole genome shotgun (WGS) entry which is preliminary data.</text>
</comment>
<organism evidence="7 8">
    <name type="scientific">Candidatus Glassbacteria bacterium RIFCSPLOWO2_12_FULL_58_11</name>
    <dbReference type="NCBI Taxonomy" id="1817867"/>
    <lineage>
        <taxon>Bacteria</taxon>
        <taxon>Candidatus Glassiibacteriota</taxon>
    </lineage>
</organism>
<keyword evidence="4" id="KW-0472">Membrane</keyword>
<gene>
    <name evidence="7" type="ORF">A3F83_09845</name>
</gene>
<protein>
    <recommendedName>
        <fullName evidence="9">Endolytic transglycosylase MltG</fullName>
    </recommendedName>
</protein>
<sequence>MRDSERSIISSVFLNRLAADRPLESCATVLYVLGKHKSRLLYRDLEVQSPYNTYLHKGLPPGPICNPGRESLAAALQPARTDYLYFVARGDGGHVFSRSLEEHARAKHRYRAAGPGR</sequence>
<keyword evidence="3" id="KW-1133">Transmembrane helix</keyword>
<dbReference type="Gene3D" id="3.30.160.60">
    <property type="entry name" value="Classic Zinc Finger"/>
    <property type="match status" value="1"/>
</dbReference>
<evidence type="ECO:0000313" key="8">
    <source>
        <dbReference type="Proteomes" id="UP000179129"/>
    </source>
</evidence>
<dbReference type="AlphaFoldDB" id="A0A1F5YV68"/>
<dbReference type="Proteomes" id="UP000179129">
    <property type="component" value="Unassembled WGS sequence"/>
</dbReference>
<dbReference type="EMBL" id="MFIX01000126">
    <property type="protein sequence ID" value="OGG03996.1"/>
    <property type="molecule type" value="Genomic_DNA"/>
</dbReference>
<dbReference type="InterPro" id="IPR003770">
    <property type="entry name" value="MLTG-like"/>
</dbReference>
<dbReference type="PANTHER" id="PTHR30518:SF2">
    <property type="entry name" value="ENDOLYTIC MUREIN TRANSGLYCOSYLASE"/>
    <property type="match status" value="1"/>
</dbReference>
<dbReference type="Pfam" id="PF02618">
    <property type="entry name" value="YceG"/>
    <property type="match status" value="1"/>
</dbReference>
<dbReference type="GO" id="GO:0016829">
    <property type="term" value="F:lyase activity"/>
    <property type="evidence" value="ECO:0007669"/>
    <property type="project" value="UniProtKB-KW"/>
</dbReference>
<evidence type="ECO:0000256" key="3">
    <source>
        <dbReference type="ARBA" id="ARBA00022989"/>
    </source>
</evidence>
<keyword evidence="6" id="KW-0961">Cell wall biogenesis/degradation</keyword>
<dbReference type="STRING" id="1817867.A3F83_09845"/>
<dbReference type="PANTHER" id="PTHR30518">
    <property type="entry name" value="ENDOLYTIC MUREIN TRANSGLYCOSYLASE"/>
    <property type="match status" value="1"/>
</dbReference>
<keyword evidence="1" id="KW-1003">Cell membrane</keyword>
<evidence type="ECO:0000256" key="6">
    <source>
        <dbReference type="ARBA" id="ARBA00023316"/>
    </source>
</evidence>
<keyword evidence="2" id="KW-0812">Transmembrane</keyword>
<name>A0A1F5YV68_9BACT</name>
<evidence type="ECO:0008006" key="9">
    <source>
        <dbReference type="Google" id="ProtNLM"/>
    </source>
</evidence>
<proteinExistence type="predicted"/>
<dbReference type="GO" id="GO:0071555">
    <property type="term" value="P:cell wall organization"/>
    <property type="evidence" value="ECO:0007669"/>
    <property type="project" value="UniProtKB-KW"/>
</dbReference>
<evidence type="ECO:0000256" key="5">
    <source>
        <dbReference type="ARBA" id="ARBA00023239"/>
    </source>
</evidence>
<evidence type="ECO:0000256" key="1">
    <source>
        <dbReference type="ARBA" id="ARBA00022475"/>
    </source>
</evidence>